<comment type="caution">
    <text evidence="1">The sequence shown here is derived from an EMBL/GenBank/DDBJ whole genome shotgun (WGS) entry which is preliminary data.</text>
</comment>
<dbReference type="EMBL" id="AWSJ01000362">
    <property type="protein sequence ID" value="ERI05195.1"/>
    <property type="molecule type" value="Genomic_DNA"/>
</dbReference>
<organism evidence="1 2">
    <name type="scientific">Aneurinibacillus aneurinilyticus ATCC 12856</name>
    <dbReference type="NCBI Taxonomy" id="649747"/>
    <lineage>
        <taxon>Bacteria</taxon>
        <taxon>Bacillati</taxon>
        <taxon>Bacillota</taxon>
        <taxon>Bacilli</taxon>
        <taxon>Bacillales</taxon>
        <taxon>Paenibacillaceae</taxon>
        <taxon>Aneurinibacillus group</taxon>
        <taxon>Aneurinibacillus</taxon>
    </lineage>
</organism>
<proteinExistence type="predicted"/>
<accession>U1WRC9</accession>
<gene>
    <name evidence="1" type="ORF">HMPREF0083_05768</name>
</gene>
<name>U1WRC9_ANEAE</name>
<keyword evidence="2" id="KW-1185">Reference proteome</keyword>
<reference evidence="1 2" key="1">
    <citation type="submission" date="2013-08" db="EMBL/GenBank/DDBJ databases">
        <authorList>
            <person name="Weinstock G."/>
            <person name="Sodergren E."/>
            <person name="Wylie T."/>
            <person name="Fulton L."/>
            <person name="Fulton R."/>
            <person name="Fronick C."/>
            <person name="O'Laughlin M."/>
            <person name="Godfrey J."/>
            <person name="Miner T."/>
            <person name="Herter B."/>
            <person name="Appelbaum E."/>
            <person name="Cordes M."/>
            <person name="Lek S."/>
            <person name="Wollam A."/>
            <person name="Pepin K.H."/>
            <person name="Palsikar V.B."/>
            <person name="Mitreva M."/>
            <person name="Wilson R.K."/>
        </authorList>
    </citation>
    <scope>NUCLEOTIDE SEQUENCE [LARGE SCALE GENOMIC DNA]</scope>
    <source>
        <strain evidence="1 2">ATCC 12856</strain>
    </source>
</reference>
<evidence type="ECO:0000313" key="1">
    <source>
        <dbReference type="EMBL" id="ERI05195.1"/>
    </source>
</evidence>
<dbReference type="HOGENOM" id="CLU_3284048_0_0_9"/>
<evidence type="ECO:0000313" key="2">
    <source>
        <dbReference type="Proteomes" id="UP000016511"/>
    </source>
</evidence>
<dbReference type="AlphaFoldDB" id="U1WRC9"/>
<dbReference type="Proteomes" id="UP000016511">
    <property type="component" value="Unassembled WGS sequence"/>
</dbReference>
<protein>
    <submittedName>
        <fullName evidence="1">Uncharacterized protein</fullName>
    </submittedName>
</protein>
<sequence>MYPPLSSGISYSNTHSSKMLAILNIIIKEKELFFFIFRSL</sequence>